<dbReference type="EMBL" id="AVBC01000008">
    <property type="protein sequence ID" value="ERL53307.1"/>
    <property type="molecule type" value="Genomic_DNA"/>
</dbReference>
<dbReference type="CDD" id="cd07576">
    <property type="entry name" value="R-amidase_like"/>
    <property type="match status" value="1"/>
</dbReference>
<evidence type="ECO:0000313" key="4">
    <source>
        <dbReference type="EMBL" id="ERL53307.1"/>
    </source>
</evidence>
<dbReference type="SUPFAM" id="SSF56317">
    <property type="entry name" value="Carbon-nitrogen hydrolase"/>
    <property type="match status" value="1"/>
</dbReference>
<sequence length="274" mass="30267">MHIALAQLPCVEGDIDTNLAITLETIATHGDKVELIIFPETHLTGFAEPGHVEDRALHADGEEIHRLIEASRQHDCALAIGFLEQTSEGVFNTTALITPEQGLALRYSKTHLWPDERDLVKPGMSMGAIPWRGLNIGLMICYDIEFPETSRALGLLGVDLMVVTNGNMDPYGPVHARAAQVRAQDNQAFLAMTNRCGDGVGFQFAGESALFSPSGDTLFRADRKHGVHIVELDPTLLPQARRDYDYLADQRLRLHGRAVDTDHGRRWVFPDDAP</sequence>
<protein>
    <recommendedName>
        <fullName evidence="3">CN hydrolase domain-containing protein</fullName>
    </recommendedName>
</protein>
<dbReference type="PANTHER" id="PTHR43674:SF16">
    <property type="entry name" value="CARBON-NITROGEN FAMILY, PUTATIVE (AFU_ORTHOLOGUE AFUA_5G02350)-RELATED"/>
    <property type="match status" value="1"/>
</dbReference>
<dbReference type="Proteomes" id="UP000019113">
    <property type="component" value="Unassembled WGS sequence"/>
</dbReference>
<organism evidence="4 5">
    <name type="scientific">Halomonas huangheensis</name>
    <dbReference type="NCBI Taxonomy" id="1178482"/>
    <lineage>
        <taxon>Bacteria</taxon>
        <taxon>Pseudomonadati</taxon>
        <taxon>Pseudomonadota</taxon>
        <taxon>Gammaproteobacteria</taxon>
        <taxon>Oceanospirillales</taxon>
        <taxon>Halomonadaceae</taxon>
        <taxon>Halomonas</taxon>
    </lineage>
</organism>
<keyword evidence="5" id="KW-1185">Reference proteome</keyword>
<feature type="domain" description="CN hydrolase" evidence="3">
    <location>
        <begin position="1"/>
        <end position="234"/>
    </location>
</feature>
<dbReference type="InterPro" id="IPR003010">
    <property type="entry name" value="C-N_Hydrolase"/>
</dbReference>
<evidence type="ECO:0000256" key="2">
    <source>
        <dbReference type="ARBA" id="ARBA00022801"/>
    </source>
</evidence>
<dbReference type="OrthoDB" id="9803803at2"/>
<evidence type="ECO:0000259" key="3">
    <source>
        <dbReference type="PROSITE" id="PS50263"/>
    </source>
</evidence>
<dbReference type="eggNOG" id="COG0388">
    <property type="taxonomic scope" value="Bacteria"/>
</dbReference>
<dbReference type="Pfam" id="PF00795">
    <property type="entry name" value="CN_hydrolase"/>
    <property type="match status" value="1"/>
</dbReference>
<proteinExistence type="inferred from homology"/>
<dbReference type="PROSITE" id="PS50263">
    <property type="entry name" value="CN_HYDROLASE"/>
    <property type="match status" value="1"/>
</dbReference>
<dbReference type="PANTHER" id="PTHR43674">
    <property type="entry name" value="NITRILASE C965.09-RELATED"/>
    <property type="match status" value="1"/>
</dbReference>
<dbReference type="RefSeq" id="WP_021816966.1">
    <property type="nucleotide sequence ID" value="NZ_AVBC01000008.1"/>
</dbReference>
<name>W1NCP0_9GAMM</name>
<reference evidence="4 5" key="1">
    <citation type="submission" date="2013-08" db="EMBL/GenBank/DDBJ databases">
        <title>draft genome of Halomonas huanghegensis, strain BJGMM-B45T.</title>
        <authorList>
            <person name="Miao C."/>
            <person name="Wan Y."/>
            <person name="Jin W."/>
        </authorList>
    </citation>
    <scope>NUCLEOTIDE SEQUENCE [LARGE SCALE GENOMIC DNA]</scope>
    <source>
        <strain evidence="4 5">BJGMM-B45</strain>
    </source>
</reference>
<gene>
    <name evidence="4" type="ORF">BJB45_20950</name>
</gene>
<dbReference type="PATRIC" id="fig|1178482.3.peg.22"/>
<accession>W1NCP0</accession>
<dbReference type="InterPro" id="IPR050345">
    <property type="entry name" value="Aliph_Amidase/BUP"/>
</dbReference>
<evidence type="ECO:0000256" key="1">
    <source>
        <dbReference type="ARBA" id="ARBA00010613"/>
    </source>
</evidence>
<dbReference type="InterPro" id="IPR001110">
    <property type="entry name" value="UPF0012_CS"/>
</dbReference>
<dbReference type="Gene3D" id="3.60.110.10">
    <property type="entry name" value="Carbon-nitrogen hydrolase"/>
    <property type="match status" value="1"/>
</dbReference>
<dbReference type="InterPro" id="IPR036526">
    <property type="entry name" value="C-N_Hydrolase_sf"/>
</dbReference>
<dbReference type="STRING" id="1178482.AR456_00330"/>
<keyword evidence="2" id="KW-0378">Hydrolase</keyword>
<dbReference type="PROSITE" id="PS01227">
    <property type="entry name" value="UPF0012"/>
    <property type="match status" value="1"/>
</dbReference>
<dbReference type="AlphaFoldDB" id="W1NCP0"/>
<evidence type="ECO:0000313" key="5">
    <source>
        <dbReference type="Proteomes" id="UP000019113"/>
    </source>
</evidence>
<dbReference type="GO" id="GO:0016811">
    <property type="term" value="F:hydrolase activity, acting on carbon-nitrogen (but not peptide) bonds, in linear amides"/>
    <property type="evidence" value="ECO:0007669"/>
    <property type="project" value="TreeGrafter"/>
</dbReference>
<dbReference type="InterPro" id="IPR044083">
    <property type="entry name" value="RamA-like"/>
</dbReference>
<dbReference type="KEGG" id="hhu:AR456_00330"/>
<comment type="caution">
    <text evidence="4">The sequence shown here is derived from an EMBL/GenBank/DDBJ whole genome shotgun (WGS) entry which is preliminary data.</text>
</comment>
<comment type="similarity">
    <text evidence="1">Belongs to the carbon-nitrogen hydrolase superfamily. NIT1/NIT2 family.</text>
</comment>